<dbReference type="HOGENOM" id="CLU_2679140_0_0_2"/>
<feature type="transmembrane region" description="Helical" evidence="1">
    <location>
        <begin position="12"/>
        <end position="35"/>
    </location>
</feature>
<keyword evidence="1" id="KW-1133">Transmembrane helix</keyword>
<evidence type="ECO:0000313" key="2">
    <source>
        <dbReference type="EMBL" id="ADN50151.1"/>
    </source>
</evidence>
<gene>
    <name evidence="2" type="ordered locus">Vdis_0758</name>
</gene>
<evidence type="ECO:0000313" key="3">
    <source>
        <dbReference type="Proteomes" id="UP000006681"/>
    </source>
</evidence>
<reference evidence="2 3" key="1">
    <citation type="journal article" date="2010" name="Stand. Genomic Sci.">
        <title>Complete genome sequence of Vulcanisaeta distributa type strain (IC-017).</title>
        <authorList>
            <person name="Mavromatis K."/>
            <person name="Sikorski J."/>
            <person name="Pabst E."/>
            <person name="Teshima H."/>
            <person name="Lapidus A."/>
            <person name="Lucas S."/>
            <person name="Nolan M."/>
            <person name="Glavina Del Rio T."/>
            <person name="Cheng J.F."/>
            <person name="Bruce D."/>
            <person name="Goodwin L."/>
            <person name="Pitluck S."/>
            <person name="Liolios K."/>
            <person name="Ivanova N."/>
            <person name="Mikhailova N."/>
            <person name="Pati A."/>
            <person name="Chen A."/>
            <person name="Palaniappan K."/>
            <person name="Land M."/>
            <person name="Hauser L."/>
            <person name="Chang Y.J."/>
            <person name="Jeffries C.D."/>
            <person name="Rohde M."/>
            <person name="Spring S."/>
            <person name="Goker M."/>
            <person name="Wirth R."/>
            <person name="Woyke T."/>
            <person name="Bristow J."/>
            <person name="Eisen J.A."/>
            <person name="Markowitz V."/>
            <person name="Hugenholtz P."/>
            <person name="Klenk H.P."/>
            <person name="Kyrpides N.C."/>
        </authorList>
    </citation>
    <scope>NUCLEOTIDE SEQUENCE [LARGE SCALE GENOMIC DNA]</scope>
    <source>
        <strain evidence="3">DSM 14429 / JCM 11212 / NBRC 100878 / IC-017</strain>
    </source>
</reference>
<dbReference type="GeneID" id="9751683"/>
<dbReference type="Proteomes" id="UP000006681">
    <property type="component" value="Chromosome"/>
</dbReference>
<dbReference type="eggNOG" id="arCOG13805">
    <property type="taxonomic scope" value="Archaea"/>
</dbReference>
<accession>E1QNQ5</accession>
<dbReference type="AlphaFoldDB" id="E1QNQ5"/>
<dbReference type="KEGG" id="vdi:Vdis_0758"/>
<protein>
    <submittedName>
        <fullName evidence="2">Uncharacterized protein</fullName>
    </submittedName>
</protein>
<proteinExistence type="predicted"/>
<organism evidence="2 3">
    <name type="scientific">Vulcanisaeta distributa (strain DSM 14429 / JCM 11212 / NBRC 100878 / IC-017)</name>
    <dbReference type="NCBI Taxonomy" id="572478"/>
    <lineage>
        <taxon>Archaea</taxon>
        <taxon>Thermoproteota</taxon>
        <taxon>Thermoprotei</taxon>
        <taxon>Thermoproteales</taxon>
        <taxon>Thermoproteaceae</taxon>
        <taxon>Vulcanisaeta</taxon>
    </lineage>
</organism>
<keyword evidence="1" id="KW-0812">Transmembrane</keyword>
<dbReference type="OrthoDB" id="379291at2157"/>
<dbReference type="EMBL" id="CP002100">
    <property type="protein sequence ID" value="ADN50151.1"/>
    <property type="molecule type" value="Genomic_DNA"/>
</dbReference>
<name>E1QNQ5_VULDI</name>
<keyword evidence="3" id="KW-1185">Reference proteome</keyword>
<sequence length="74" mass="8424">MIIKHTYEGNNDINLMVVATVGLVFSIALLLFVRLIRPISLSVHRELVGVGIFIVSILFFLWLLISSVRSKRRD</sequence>
<feature type="transmembrane region" description="Helical" evidence="1">
    <location>
        <begin position="47"/>
        <end position="65"/>
    </location>
</feature>
<keyword evidence="1" id="KW-0472">Membrane</keyword>
<reference evidence="3" key="2">
    <citation type="journal article" date="2010" name="Stand. Genomic Sci.">
        <title>Complete genome sequence of Vulcanisaeta distributa type strain (IC-017T).</title>
        <authorList>
            <person name="Mavromatis K."/>
            <person name="Sikorski J."/>
            <person name="Pabst E."/>
            <person name="Teshima H."/>
            <person name="Lapidus A."/>
            <person name="Lucas S."/>
            <person name="Nolan M."/>
            <person name="Glavina Del Rio T."/>
            <person name="Cheng J."/>
            <person name="Bruce D."/>
            <person name="Goodwin L."/>
            <person name="Pitluck S."/>
            <person name="Liolios K."/>
            <person name="Ivanova N."/>
            <person name="Mikhailova N."/>
            <person name="Pati A."/>
            <person name="Chen A."/>
            <person name="Palaniappan K."/>
            <person name="Land M."/>
            <person name="Hauser L."/>
            <person name="Chang Y."/>
            <person name="Jeffries C."/>
            <person name="Rohde M."/>
            <person name="Spring S."/>
            <person name="Goker M."/>
            <person name="Wirth R."/>
            <person name="Woyke T."/>
            <person name="Bristow J."/>
            <person name="Eisen J."/>
            <person name="Markowitz V."/>
            <person name="Hugenholtz P."/>
            <person name="Klenk H."/>
            <person name="Kyrpides N."/>
        </authorList>
    </citation>
    <scope>NUCLEOTIDE SEQUENCE [LARGE SCALE GENOMIC DNA]</scope>
    <source>
        <strain evidence="3">DSM 14429 / JCM 11212 / NBRC 100878 / IC-017</strain>
    </source>
</reference>
<dbReference type="RefSeq" id="WP_013335876.1">
    <property type="nucleotide sequence ID" value="NC_014537.1"/>
</dbReference>
<evidence type="ECO:0000256" key="1">
    <source>
        <dbReference type="SAM" id="Phobius"/>
    </source>
</evidence>